<dbReference type="KEGG" id="kbs:EPA93_11435"/>
<evidence type="ECO:0000313" key="1">
    <source>
        <dbReference type="EMBL" id="QBD76581.1"/>
    </source>
</evidence>
<proteinExistence type="predicted"/>
<sequence length="227" mass="25574">MRIAEISLCAPDLVTQQEFYTGILGLPLVQATDTSFTVQAGETRLNFQPIKRGRALYHFAFAIPCNKFAQAEEWLKKRVPILGRGGKETFFWPEWNAASMYFYDANGNVVELITHYDLAVQASGEFGPQDLLYVSEISLVVDDVPMRIGRLKAKLGLETYRCCEDTCALLGDIHGLFTVVQAGYLWFPTRNKEALVTPVCVKLDGRQEQHLRFSPFPYTIDVVPTIS</sequence>
<evidence type="ECO:0000313" key="2">
    <source>
        <dbReference type="Proteomes" id="UP000290365"/>
    </source>
</evidence>
<protein>
    <recommendedName>
        <fullName evidence="3">VOC domain-containing protein</fullName>
    </recommendedName>
</protein>
<dbReference type="OrthoDB" id="2703022at2"/>
<organism evidence="1 2">
    <name type="scientific">Ktedonosporobacter rubrisoli</name>
    <dbReference type="NCBI Taxonomy" id="2509675"/>
    <lineage>
        <taxon>Bacteria</taxon>
        <taxon>Bacillati</taxon>
        <taxon>Chloroflexota</taxon>
        <taxon>Ktedonobacteria</taxon>
        <taxon>Ktedonobacterales</taxon>
        <taxon>Ktedonosporobacteraceae</taxon>
        <taxon>Ktedonosporobacter</taxon>
    </lineage>
</organism>
<accession>A0A4V0YYK9</accession>
<dbReference type="SUPFAM" id="SSF54593">
    <property type="entry name" value="Glyoxalase/Bleomycin resistance protein/Dihydroxybiphenyl dioxygenase"/>
    <property type="match status" value="1"/>
</dbReference>
<evidence type="ECO:0008006" key="3">
    <source>
        <dbReference type="Google" id="ProtNLM"/>
    </source>
</evidence>
<dbReference type="EMBL" id="CP035758">
    <property type="protein sequence ID" value="QBD76581.1"/>
    <property type="molecule type" value="Genomic_DNA"/>
</dbReference>
<dbReference type="AlphaFoldDB" id="A0A4V0YYK9"/>
<dbReference type="InterPro" id="IPR029068">
    <property type="entry name" value="Glyas_Bleomycin-R_OHBP_Dase"/>
</dbReference>
<dbReference type="Gene3D" id="3.10.180.10">
    <property type="entry name" value="2,3-Dihydroxybiphenyl 1,2-Dioxygenase, domain 1"/>
    <property type="match status" value="1"/>
</dbReference>
<keyword evidence="2" id="KW-1185">Reference proteome</keyword>
<dbReference type="RefSeq" id="WP_129887498.1">
    <property type="nucleotide sequence ID" value="NZ_CP035758.1"/>
</dbReference>
<dbReference type="Proteomes" id="UP000290365">
    <property type="component" value="Chromosome"/>
</dbReference>
<reference evidence="1 2" key="1">
    <citation type="submission" date="2019-01" db="EMBL/GenBank/DDBJ databases">
        <title>Ktedonosporobacter rubrisoli SCAWS-G2.</title>
        <authorList>
            <person name="Huang Y."/>
            <person name="Yan B."/>
        </authorList>
    </citation>
    <scope>NUCLEOTIDE SEQUENCE [LARGE SCALE GENOMIC DNA]</scope>
    <source>
        <strain evidence="1 2">SCAWS-G2</strain>
    </source>
</reference>
<name>A0A4V0YYK9_KTERU</name>
<gene>
    <name evidence="1" type="ORF">EPA93_11435</name>
</gene>